<dbReference type="InterPro" id="IPR036691">
    <property type="entry name" value="Endo/exonu/phosph_ase_sf"/>
</dbReference>
<evidence type="ECO:0000313" key="2">
    <source>
        <dbReference type="Proteomes" id="UP001396334"/>
    </source>
</evidence>
<dbReference type="Proteomes" id="UP001396334">
    <property type="component" value="Unassembled WGS sequence"/>
</dbReference>
<sequence length="122" mass="14109">MNIVAKAEDKIGGVPFNPSQAKWYFEFFDRSTWLNQRSEDDAILEKLDRILCSPKWSNMFPKAVGILGTALASDHAPILLLTQGLQKKGKKCFKFESKWLLEEECFKEVENGWEMDMHDHQS</sequence>
<gene>
    <name evidence="1" type="ORF">V6N11_025861</name>
</gene>
<name>A0ABR2SU82_9ROSI</name>
<keyword evidence="2" id="KW-1185">Reference proteome</keyword>
<dbReference type="PANTHER" id="PTHR33710:SF79">
    <property type="entry name" value="OS06G0205337 PROTEIN"/>
    <property type="match status" value="1"/>
</dbReference>
<proteinExistence type="predicted"/>
<dbReference type="SUPFAM" id="SSF56219">
    <property type="entry name" value="DNase I-like"/>
    <property type="match status" value="1"/>
</dbReference>
<organism evidence="1 2">
    <name type="scientific">Hibiscus sabdariffa</name>
    <name type="common">roselle</name>
    <dbReference type="NCBI Taxonomy" id="183260"/>
    <lineage>
        <taxon>Eukaryota</taxon>
        <taxon>Viridiplantae</taxon>
        <taxon>Streptophyta</taxon>
        <taxon>Embryophyta</taxon>
        <taxon>Tracheophyta</taxon>
        <taxon>Spermatophyta</taxon>
        <taxon>Magnoliopsida</taxon>
        <taxon>eudicotyledons</taxon>
        <taxon>Gunneridae</taxon>
        <taxon>Pentapetalae</taxon>
        <taxon>rosids</taxon>
        <taxon>malvids</taxon>
        <taxon>Malvales</taxon>
        <taxon>Malvaceae</taxon>
        <taxon>Malvoideae</taxon>
        <taxon>Hibiscus</taxon>
    </lineage>
</organism>
<comment type="caution">
    <text evidence="1">The sequence shown here is derived from an EMBL/GenBank/DDBJ whole genome shotgun (WGS) entry which is preliminary data.</text>
</comment>
<reference evidence="1 2" key="1">
    <citation type="journal article" date="2024" name="G3 (Bethesda)">
        <title>Genome assembly of Hibiscus sabdariffa L. provides insights into metabolisms of medicinal natural products.</title>
        <authorList>
            <person name="Kim T."/>
        </authorList>
    </citation>
    <scope>NUCLEOTIDE SEQUENCE [LARGE SCALE GENOMIC DNA]</scope>
    <source>
        <strain evidence="1">TK-2024</strain>
        <tissue evidence="1">Old leaves</tissue>
    </source>
</reference>
<protein>
    <submittedName>
        <fullName evidence="1">Uncharacterized protein</fullName>
    </submittedName>
</protein>
<accession>A0ABR2SU82</accession>
<dbReference type="EMBL" id="JBBPBN010000011">
    <property type="protein sequence ID" value="KAK9028712.1"/>
    <property type="molecule type" value="Genomic_DNA"/>
</dbReference>
<evidence type="ECO:0000313" key="1">
    <source>
        <dbReference type="EMBL" id="KAK9028712.1"/>
    </source>
</evidence>
<dbReference type="PANTHER" id="PTHR33710">
    <property type="entry name" value="BNAC02G09200D PROTEIN"/>
    <property type="match status" value="1"/>
</dbReference>